<dbReference type="AlphaFoldDB" id="A0A0E3BMK1"/>
<keyword evidence="3" id="KW-1185">Reference proteome</keyword>
<evidence type="ECO:0000313" key="2">
    <source>
        <dbReference type="EMBL" id="KGH04287.1"/>
    </source>
</evidence>
<accession>A0A0E3BMK1</accession>
<reference evidence="2 3" key="1">
    <citation type="submission" date="2013-09" db="EMBL/GenBank/DDBJ databases">
        <title>High correlation between genotypes and phenotypes of environmental bacteria Comamonas testosteroni strains.</title>
        <authorList>
            <person name="Liu L."/>
            <person name="Zhu W."/>
            <person name="Xia X."/>
            <person name="Xu B."/>
            <person name="Luo M."/>
            <person name="Wang G."/>
        </authorList>
    </citation>
    <scope>NUCLEOTIDE SEQUENCE [LARGE SCALE GENOMIC DNA]</scope>
    <source>
        <strain evidence="2 3">DF2</strain>
    </source>
</reference>
<feature type="domain" description="Transposase DDE" evidence="1">
    <location>
        <begin position="14"/>
        <end position="65"/>
    </location>
</feature>
<dbReference type="InterPro" id="IPR025668">
    <property type="entry name" value="Tnp_DDE_dom"/>
</dbReference>
<dbReference type="EMBL" id="AWTP01000158">
    <property type="protein sequence ID" value="KGH04287.1"/>
    <property type="molecule type" value="Genomic_DNA"/>
</dbReference>
<dbReference type="PANTHER" id="PTHR33803:SF3">
    <property type="entry name" value="BLL1974 PROTEIN"/>
    <property type="match status" value="1"/>
</dbReference>
<name>A0A0E3BMK1_9BURK</name>
<dbReference type="Proteomes" id="UP000029549">
    <property type="component" value="Unassembled WGS sequence"/>
</dbReference>
<evidence type="ECO:0000259" key="1">
    <source>
        <dbReference type="Pfam" id="PF13751"/>
    </source>
</evidence>
<dbReference type="PANTHER" id="PTHR33803">
    <property type="entry name" value="IS1478 TRANSPOSASE"/>
    <property type="match status" value="1"/>
</dbReference>
<dbReference type="RefSeq" id="WP_034403476.1">
    <property type="nucleotide sequence ID" value="NZ_AWTP01000158.1"/>
</dbReference>
<sequence>MTTRQLFFERTTQERKLHSRSQAIEPIIGLLKADHQICRCHLKGQHRDRLHALLCVGGYNLRRLLRVITNKGGDDLLAPSHGQIGLPVEAVHPFAYFGECDRSFRRIVTGGLSDVFSAVSVT</sequence>
<protein>
    <recommendedName>
        <fullName evidence="1">Transposase DDE domain-containing protein</fullName>
    </recommendedName>
</protein>
<evidence type="ECO:0000313" key="3">
    <source>
        <dbReference type="Proteomes" id="UP000029549"/>
    </source>
</evidence>
<organism evidence="2 3">
    <name type="scientific">Comamonas thiooxydans</name>
    <dbReference type="NCBI Taxonomy" id="363952"/>
    <lineage>
        <taxon>Bacteria</taxon>
        <taxon>Pseudomonadati</taxon>
        <taxon>Pseudomonadota</taxon>
        <taxon>Betaproteobacteria</taxon>
        <taxon>Burkholderiales</taxon>
        <taxon>Comamonadaceae</taxon>
        <taxon>Comamonas</taxon>
    </lineage>
</organism>
<gene>
    <name evidence="2" type="ORF">P608_24655</name>
</gene>
<proteinExistence type="predicted"/>
<comment type="caution">
    <text evidence="2">The sequence shown here is derived from an EMBL/GenBank/DDBJ whole genome shotgun (WGS) entry which is preliminary data.</text>
</comment>
<dbReference type="Pfam" id="PF13751">
    <property type="entry name" value="DDE_Tnp_1_6"/>
    <property type="match status" value="1"/>
</dbReference>